<organism evidence="3 5">
    <name type="scientific">Drosophila mauritiana</name>
    <name type="common">Fruit fly</name>
    <dbReference type="NCBI Taxonomy" id="7226"/>
    <lineage>
        <taxon>Eukaryota</taxon>
        <taxon>Metazoa</taxon>
        <taxon>Ecdysozoa</taxon>
        <taxon>Arthropoda</taxon>
        <taxon>Hexapoda</taxon>
        <taxon>Insecta</taxon>
        <taxon>Pterygota</taxon>
        <taxon>Neoptera</taxon>
        <taxon>Endopterygota</taxon>
        <taxon>Diptera</taxon>
        <taxon>Brachycera</taxon>
        <taxon>Muscomorpha</taxon>
        <taxon>Ephydroidea</taxon>
        <taxon>Drosophilidae</taxon>
        <taxon>Drosophila</taxon>
        <taxon>Sophophora</taxon>
    </lineage>
</organism>
<dbReference type="PANTHER" id="PTHR34343">
    <property type="entry name" value="SEROLOGICALLY DEFINED COLON CANCER ANTIGEN 8"/>
    <property type="match status" value="1"/>
</dbReference>
<evidence type="ECO:0000313" key="3">
    <source>
        <dbReference type="Proteomes" id="UP000515162"/>
    </source>
</evidence>
<dbReference type="GO" id="GO:0030010">
    <property type="term" value="P:establishment of cell polarity"/>
    <property type="evidence" value="ECO:0007669"/>
    <property type="project" value="TreeGrafter"/>
</dbReference>
<evidence type="ECO:0000256" key="2">
    <source>
        <dbReference type="SAM" id="MobiDB-lite"/>
    </source>
</evidence>
<dbReference type="GO" id="GO:0005814">
    <property type="term" value="C:centriole"/>
    <property type="evidence" value="ECO:0007669"/>
    <property type="project" value="TreeGrafter"/>
</dbReference>
<feature type="compositionally biased region" description="Polar residues" evidence="2">
    <location>
        <begin position="791"/>
        <end position="800"/>
    </location>
</feature>
<feature type="compositionally biased region" description="Basic and acidic residues" evidence="2">
    <location>
        <begin position="845"/>
        <end position="855"/>
    </location>
</feature>
<dbReference type="GO" id="GO:0007098">
    <property type="term" value="P:centrosome cycle"/>
    <property type="evidence" value="ECO:0007669"/>
    <property type="project" value="InterPro"/>
</dbReference>
<feature type="region of interest" description="Disordered" evidence="2">
    <location>
        <begin position="275"/>
        <end position="321"/>
    </location>
</feature>
<dbReference type="GeneID" id="117143619"/>
<dbReference type="Proteomes" id="UP000515162">
    <property type="component" value="Chromosome 3R"/>
</dbReference>
<feature type="coiled-coil region" evidence="1">
    <location>
        <begin position="228"/>
        <end position="269"/>
    </location>
</feature>
<protein>
    <submittedName>
        <fullName evidence="4 5">Uncharacterized protein LOC117143619 isoform X2</fullName>
    </submittedName>
</protein>
<feature type="compositionally biased region" description="Basic and acidic residues" evidence="2">
    <location>
        <begin position="1015"/>
        <end position="1039"/>
    </location>
</feature>
<feature type="compositionally biased region" description="Polar residues" evidence="2">
    <location>
        <begin position="16"/>
        <end position="34"/>
    </location>
</feature>
<dbReference type="GO" id="GO:0035148">
    <property type="term" value="P:tube formation"/>
    <property type="evidence" value="ECO:0007669"/>
    <property type="project" value="TreeGrafter"/>
</dbReference>
<name>A0A6P8K737_DROMA</name>
<reference evidence="4 5" key="1">
    <citation type="submission" date="2025-04" db="UniProtKB">
        <authorList>
            <consortium name="RefSeq"/>
        </authorList>
    </citation>
    <scope>IDENTIFICATION</scope>
    <source>
        <strain evidence="4 5">Mau12</strain>
        <tissue evidence="4 5">Whole Body</tissue>
    </source>
</reference>
<feature type="compositionally biased region" description="Low complexity" evidence="2">
    <location>
        <begin position="802"/>
        <end position="828"/>
    </location>
</feature>
<dbReference type="RefSeq" id="XP_033164272.1">
    <property type="nucleotide sequence ID" value="XM_033308381.1"/>
</dbReference>
<evidence type="ECO:0000313" key="4">
    <source>
        <dbReference type="RefSeq" id="XP_033164271.1"/>
    </source>
</evidence>
<keyword evidence="1" id="KW-0175">Coiled coil</keyword>
<feature type="compositionally biased region" description="Low complexity" evidence="2">
    <location>
        <begin position="747"/>
        <end position="758"/>
    </location>
</feature>
<sequence length="1058" mass="117828">MKADNFFKYGAPLYQPKNTNRSHSHSQNQPQAHTGNIGHLTSSPLLTSDDLRHLTQQRSTGYSDRESIASVSSAGGRIKRRSRNFPMKSSKGGITKKSKTMDYTNYAYNEAVGRLKVMLADNSYVAPKLGGGVSSYLRKLNEDSGDNFSDNLSVIERPVFSDISKYLSPSQKSRISSYRPKKSYASGYLSASKENLASTPSLYPSASVPSAPLPADSVPAPVEIFSFIEKQEDYIEQLEKESKYCRNELTNLLGKVKDVINENEQLTENARSELVGLGSGNSKHPIATTSPSSDSDEHLMFASGRKTPSTPRKGASKGQVQSPRYACAPNIVYEARISELEAELMQASIDLRRLRTENEELKRKLSHTDPLTTVATLSGGSNCELHRKQLESLQQDKQTLEESVRHLQRLLDEAKAQGQGSASSKRYINDLMQMERSQAELEVRHLRDELDRQHERVRELQHEMARRLAEERASAERRYNSQVDQLGGDLSCQWEQVSKLQLELERQKRYETDLKRDVASRNSQIEELKMELRANRTTFLADMAQVNAEKQSLEQDITSLRLQLDRAGREAKTEAARLNAEINSLRQRLDRGDADLLHSKREVLRLNDEIANLEKELAYGELKNEIRPTKKDLDKRISELQDKHEPICDLVMPTTTSEPLTPTTISAPTALKESANEFTLPPDLELSDYPGDAAADVAAATTADAVAGDGDEILQNIIRSNERLAKELAKMPPLPKISSYKKSRAEAPTPKAVASATAATPASSKIKCFCPSFMRHRHEHEHIHTLRRRSSGSNISSETNVACCRSSRNSSRATAATPTSASPTAATSFSKPRTQTTHSKSMKCHGHESTLDTHHQHEHHRTTSSSSSTTAEPHHHPGCCHPCKTDPLPWLQQHLVLNQILSSSATACQPTCQVQHLTVDADSMAATSADATSSTACRGPGSNALSASIKPKLYFEQLLRRDGCHKKPRPPVKVDVNVRLVPKQPKPKVTRSLNETFVKEVDEVAQAMNETFVKETSPELARIDDQLAELESNREREDHEDNEEVDEETEEQEQATKL</sequence>
<dbReference type="Pfam" id="PF15964">
    <property type="entry name" value="CCCAP"/>
    <property type="match status" value="1"/>
</dbReference>
<feature type="compositionally biased region" description="Polar residues" evidence="2">
    <location>
        <begin position="829"/>
        <end position="839"/>
    </location>
</feature>
<keyword evidence="3" id="KW-1185">Reference proteome</keyword>
<feature type="coiled-coil region" evidence="1">
    <location>
        <begin position="330"/>
        <end position="485"/>
    </location>
</feature>
<evidence type="ECO:0000313" key="5">
    <source>
        <dbReference type="RefSeq" id="XP_033164272.1"/>
    </source>
</evidence>
<dbReference type="PANTHER" id="PTHR34343:SF1">
    <property type="entry name" value="SEROLOGICALLY DEFINED COLON CANCER ANTIGEN 8"/>
    <property type="match status" value="1"/>
</dbReference>
<evidence type="ECO:0000256" key="1">
    <source>
        <dbReference type="SAM" id="Coils"/>
    </source>
</evidence>
<accession>A0A6P8K737</accession>
<feature type="region of interest" description="Disordered" evidence="2">
    <location>
        <begin position="1015"/>
        <end position="1058"/>
    </location>
</feature>
<dbReference type="RefSeq" id="XP_033164271.1">
    <property type="nucleotide sequence ID" value="XM_033308380.1"/>
</dbReference>
<feature type="region of interest" description="Disordered" evidence="2">
    <location>
        <begin position="781"/>
        <end position="878"/>
    </location>
</feature>
<feature type="region of interest" description="Disordered" evidence="2">
    <location>
        <begin position="739"/>
        <end position="758"/>
    </location>
</feature>
<feature type="compositionally biased region" description="Acidic residues" evidence="2">
    <location>
        <begin position="1040"/>
        <end position="1058"/>
    </location>
</feature>
<gene>
    <name evidence="4 5" type="primary">LOC117143619</name>
</gene>
<dbReference type="AlphaFoldDB" id="A0A6P8K737"/>
<dbReference type="GO" id="GO:0005813">
    <property type="term" value="C:centrosome"/>
    <property type="evidence" value="ECO:0007669"/>
    <property type="project" value="InterPro"/>
</dbReference>
<feature type="compositionally biased region" description="Basic residues" evidence="2">
    <location>
        <begin position="781"/>
        <end position="790"/>
    </location>
</feature>
<feature type="coiled-coil region" evidence="1">
    <location>
        <begin position="543"/>
        <end position="623"/>
    </location>
</feature>
<dbReference type="InterPro" id="IPR031887">
    <property type="entry name" value="SDCCAG8"/>
</dbReference>
<feature type="region of interest" description="Disordered" evidence="2">
    <location>
        <begin position="9"/>
        <end position="96"/>
    </location>
</feature>
<proteinExistence type="predicted"/>
<dbReference type="GO" id="GO:0001764">
    <property type="term" value="P:neuron migration"/>
    <property type="evidence" value="ECO:0007669"/>
    <property type="project" value="TreeGrafter"/>
</dbReference>
<dbReference type="Gene3D" id="1.10.287.1490">
    <property type="match status" value="1"/>
</dbReference>